<gene>
    <name evidence="1" type="ORF">NCWK1_5515</name>
</gene>
<comment type="caution">
    <text evidence="1">The sequence shown here is derived from an EMBL/GenBank/DDBJ whole genome shotgun (WGS) entry which is preliminary data.</text>
</comment>
<dbReference type="GO" id="GO:0003677">
    <property type="term" value="F:DNA binding"/>
    <property type="evidence" value="ECO:0007669"/>
    <property type="project" value="InterPro"/>
</dbReference>
<dbReference type="InterPro" id="IPR010982">
    <property type="entry name" value="Lambda_DNA-bd_dom_sf"/>
</dbReference>
<evidence type="ECO:0000313" key="1">
    <source>
        <dbReference type="EMBL" id="GBE95727.1"/>
    </source>
</evidence>
<dbReference type="CDD" id="cd00093">
    <property type="entry name" value="HTH_XRE"/>
    <property type="match status" value="1"/>
</dbReference>
<sequence length="119" mass="13307">MQIHEIFKMAMDKHGIKGKDLAEKVGIGKDHLSQFRCGKKWVSPEVFVKLLEGMDELAPGSRKYFCELLANEPLGKGQSSLVKLVENANEEEIDTVLSLIGYRWKTGIKNHSNHSAIAV</sequence>
<dbReference type="SUPFAM" id="SSF47413">
    <property type="entry name" value="lambda repressor-like DNA-binding domains"/>
    <property type="match status" value="1"/>
</dbReference>
<name>A0A2H6LR77_9NOSO</name>
<organism evidence="1 2">
    <name type="scientific">Nostoc cycadae WK-1</name>
    <dbReference type="NCBI Taxonomy" id="1861711"/>
    <lineage>
        <taxon>Bacteria</taxon>
        <taxon>Bacillati</taxon>
        <taxon>Cyanobacteriota</taxon>
        <taxon>Cyanophyceae</taxon>
        <taxon>Nostocales</taxon>
        <taxon>Nostocaceae</taxon>
        <taxon>Nostoc</taxon>
    </lineage>
</organism>
<protein>
    <submittedName>
        <fullName evidence="1">Helix-turn-helix protein</fullName>
    </submittedName>
</protein>
<accession>A0A2H6LR77</accession>
<dbReference type="AlphaFoldDB" id="A0A2H6LR77"/>
<dbReference type="InterPro" id="IPR001387">
    <property type="entry name" value="Cro/C1-type_HTH"/>
</dbReference>
<dbReference type="RefSeq" id="WP_245895018.1">
    <property type="nucleotide sequence ID" value="NZ_DF978463.1"/>
</dbReference>
<reference evidence="2" key="1">
    <citation type="journal article" date="2018" name="Genome Announc.">
        <title>Draft Genome Sequence of the Nitrogen-Fixing and Hormogonia-Inducing Cyanobacterium Nostoc cycadae Strain WK-1, Isolated from the Coralloid Roots of Cycas revoluta.</title>
        <authorList>
            <person name="Kanesaki Y."/>
            <person name="Hirose M."/>
            <person name="Hirose Y."/>
            <person name="Fujisawa T."/>
            <person name="Nakamura Y."/>
            <person name="Watanabe S."/>
            <person name="Matsunaga S."/>
            <person name="Uchida H."/>
            <person name="Murakami A."/>
        </authorList>
    </citation>
    <scope>NUCLEOTIDE SEQUENCE [LARGE SCALE GENOMIC DNA]</scope>
    <source>
        <strain evidence="2">WK-1</strain>
    </source>
</reference>
<keyword evidence="2" id="KW-1185">Reference proteome</keyword>
<dbReference type="EMBL" id="BDGE01000123">
    <property type="protein sequence ID" value="GBE95727.1"/>
    <property type="molecule type" value="Genomic_DNA"/>
</dbReference>
<dbReference type="Proteomes" id="UP000236527">
    <property type="component" value="Unassembled WGS sequence"/>
</dbReference>
<proteinExistence type="predicted"/>
<evidence type="ECO:0000313" key="2">
    <source>
        <dbReference type="Proteomes" id="UP000236527"/>
    </source>
</evidence>